<comment type="subcellular location">
    <subcellularLocation>
        <location evidence="1">Cell membrane</location>
        <topology evidence="1">Multi-pass membrane protein</topology>
    </subcellularLocation>
</comment>
<feature type="transmembrane region" description="Helical" evidence="8">
    <location>
        <begin position="261"/>
        <end position="284"/>
    </location>
</feature>
<name>A0A100XXE4_9EURY</name>
<comment type="similarity">
    <text evidence="2">Belongs to the UPF0104 family.</text>
</comment>
<feature type="transmembrane region" description="Helical" evidence="8">
    <location>
        <begin position="225"/>
        <end position="249"/>
    </location>
</feature>
<feature type="transmembrane region" description="Helical" evidence="8">
    <location>
        <begin position="37"/>
        <end position="57"/>
    </location>
</feature>
<evidence type="ECO:0000256" key="8">
    <source>
        <dbReference type="SAM" id="Phobius"/>
    </source>
</evidence>
<gene>
    <name evidence="9" type="ORF">APY94_07595</name>
</gene>
<dbReference type="GO" id="GO:0005886">
    <property type="term" value="C:plasma membrane"/>
    <property type="evidence" value="ECO:0007669"/>
    <property type="project" value="UniProtKB-SubCell"/>
</dbReference>
<keyword evidence="10" id="KW-1185">Reference proteome</keyword>
<feature type="transmembrane region" description="Helical" evidence="8">
    <location>
        <begin position="148"/>
        <end position="171"/>
    </location>
</feature>
<dbReference type="AlphaFoldDB" id="A0A100XXE4"/>
<dbReference type="RefSeq" id="WP_058939057.1">
    <property type="nucleotide sequence ID" value="NZ_LLYW01000025.1"/>
</dbReference>
<keyword evidence="6 8" id="KW-0472">Membrane</keyword>
<protein>
    <recommendedName>
        <fullName evidence="11">Flippase-like domain-containing protein</fullName>
    </recommendedName>
</protein>
<evidence type="ECO:0000256" key="5">
    <source>
        <dbReference type="ARBA" id="ARBA00022989"/>
    </source>
</evidence>
<dbReference type="InterPro" id="IPR022791">
    <property type="entry name" value="L-PG_synthase/AglD"/>
</dbReference>
<evidence type="ECO:0000256" key="1">
    <source>
        <dbReference type="ARBA" id="ARBA00004651"/>
    </source>
</evidence>
<comment type="caution">
    <text evidence="9">The sequence shown here is derived from an EMBL/GenBank/DDBJ whole genome shotgun (WGS) entry which is preliminary data.</text>
</comment>
<dbReference type="NCBIfam" id="TIGR00374">
    <property type="entry name" value="flippase-like domain"/>
    <property type="match status" value="1"/>
</dbReference>
<dbReference type="OrthoDB" id="15513at2157"/>
<feature type="transmembrane region" description="Helical" evidence="8">
    <location>
        <begin position="6"/>
        <end position="25"/>
    </location>
</feature>
<reference evidence="9 10" key="1">
    <citation type="submission" date="2015-10" db="EMBL/GenBank/DDBJ databases">
        <title>Draft genome sequence of Thermococcus celericrescens strain DSM 17994.</title>
        <authorList>
            <person name="Hong S.-J."/>
            <person name="Park C.-E."/>
            <person name="Shin J.-H."/>
        </authorList>
    </citation>
    <scope>NUCLEOTIDE SEQUENCE [LARGE SCALE GENOMIC DNA]</scope>
    <source>
        <strain evidence="9 10">DSM 17994</strain>
    </source>
</reference>
<evidence type="ECO:0008006" key="11">
    <source>
        <dbReference type="Google" id="ProtNLM"/>
    </source>
</evidence>
<keyword evidence="5 8" id="KW-1133">Transmembrane helix</keyword>
<evidence type="ECO:0000256" key="2">
    <source>
        <dbReference type="ARBA" id="ARBA00011061"/>
    </source>
</evidence>
<accession>A0A100XXE4</accession>
<evidence type="ECO:0000313" key="10">
    <source>
        <dbReference type="Proteomes" id="UP000053462"/>
    </source>
</evidence>
<keyword evidence="3" id="KW-1003">Cell membrane</keyword>
<dbReference type="Proteomes" id="UP000053462">
    <property type="component" value="Unassembled WGS sequence"/>
</dbReference>
<organism evidence="9 10">
    <name type="scientific">Thermococcus celericrescens</name>
    <dbReference type="NCBI Taxonomy" id="227598"/>
    <lineage>
        <taxon>Archaea</taxon>
        <taxon>Methanobacteriati</taxon>
        <taxon>Methanobacteriota</taxon>
        <taxon>Thermococci</taxon>
        <taxon>Thermococcales</taxon>
        <taxon>Thermococcaceae</taxon>
        <taxon>Thermococcus</taxon>
    </lineage>
</organism>
<proteinExistence type="inferred from homology"/>
<sequence length="362" mass="40290">MDWKKGVFFIGALIVIGALINWAGAQGIAEILRDSDVKYFLLAILVYVLTLVAWALRWKVLLKGLGIKVSFRAVFSAIFVGMFFNNISPGAKGLGEFIRVYYLAKRVKSPYGPMTASVMMDRILDLVPIAVMMIVATLHVYWLGETGLTIPIIILDVVLMAFSALVIWLLMSETRAPGAVWWIYRLYYRISTGRAEKRKDSFRNIAEVTIPRLQSDFRILSQDKIATAVALFHSFVYWGLTILRYYLVFLAIRYPIAPMDITVVLIVSMVVGMFAIVPGGAGIIEAVNSAVFIALGINPEYAVTGVLLERLVSYWGPTVVGSFVTAGYEAEVPEEELLLPAPDEETLKKKMGEEKRGERDGS</sequence>
<evidence type="ECO:0000256" key="3">
    <source>
        <dbReference type="ARBA" id="ARBA00022475"/>
    </source>
</evidence>
<evidence type="ECO:0000256" key="4">
    <source>
        <dbReference type="ARBA" id="ARBA00022692"/>
    </source>
</evidence>
<feature type="transmembrane region" description="Helical" evidence="8">
    <location>
        <begin position="123"/>
        <end position="142"/>
    </location>
</feature>
<dbReference type="EMBL" id="LLYW01000025">
    <property type="protein sequence ID" value="KUH33123.1"/>
    <property type="molecule type" value="Genomic_DNA"/>
</dbReference>
<feature type="compositionally biased region" description="Basic and acidic residues" evidence="7">
    <location>
        <begin position="345"/>
        <end position="362"/>
    </location>
</feature>
<keyword evidence="4 8" id="KW-0812">Transmembrane</keyword>
<dbReference type="Pfam" id="PF03706">
    <property type="entry name" value="LPG_synthase_TM"/>
    <property type="match status" value="1"/>
</dbReference>
<evidence type="ECO:0000256" key="7">
    <source>
        <dbReference type="SAM" id="MobiDB-lite"/>
    </source>
</evidence>
<feature type="region of interest" description="Disordered" evidence="7">
    <location>
        <begin position="341"/>
        <end position="362"/>
    </location>
</feature>
<evidence type="ECO:0000256" key="6">
    <source>
        <dbReference type="ARBA" id="ARBA00023136"/>
    </source>
</evidence>
<dbReference type="PANTHER" id="PTHR39087:SF2">
    <property type="entry name" value="UPF0104 MEMBRANE PROTEIN MJ1595"/>
    <property type="match status" value="1"/>
</dbReference>
<evidence type="ECO:0000313" key="9">
    <source>
        <dbReference type="EMBL" id="KUH33123.1"/>
    </source>
</evidence>
<feature type="transmembrane region" description="Helical" evidence="8">
    <location>
        <begin position="69"/>
        <end position="87"/>
    </location>
</feature>
<dbReference type="PANTHER" id="PTHR39087">
    <property type="entry name" value="UPF0104 MEMBRANE PROTEIN MJ1595"/>
    <property type="match status" value="1"/>
</dbReference>
<dbReference type="STRING" id="227598.APY94_07595"/>